<feature type="compositionally biased region" description="Polar residues" evidence="1">
    <location>
        <begin position="7"/>
        <end position="23"/>
    </location>
</feature>
<name>A0A0B1T9K3_OESDE</name>
<evidence type="ECO:0000256" key="1">
    <source>
        <dbReference type="SAM" id="MobiDB-lite"/>
    </source>
</evidence>
<sequence length="364" mass="39204">MLKTDRTTMSNATAEIENTQQTGKEVRKEQSLHVEGERQQLMDLPLWLVLTDHAESDDTGKEKRLLMADWLLRRGGMDRVPIMGVAIPRTPKRKFTVESQRTVRPSPSLAHIVRAPKGQQADRLASMEQFLERLSTEKLSAERLSGEAAETLPLKDVVASGETERVTAESGEKTEDVTQRENPTQTVSQMEELTLRGSTNAPSRPESRLASVHTATTPEVVAATTPEVVASVHTTITPETAAASVHTATTPEIAAASVLTTVTPETAAASVHTATTPETGVTPVYTPDIPENSGATSSVAKTPENAGTRLSVAKTPKSDTESRDSSIMTAVIQLKAKEEAEASKGKEHIENIVHATMKVSCCLN</sequence>
<dbReference type="EMBL" id="KN550413">
    <property type="protein sequence ID" value="KHJ94223.1"/>
    <property type="molecule type" value="Genomic_DNA"/>
</dbReference>
<evidence type="ECO:0000313" key="2">
    <source>
        <dbReference type="EMBL" id="KHJ94223.1"/>
    </source>
</evidence>
<feature type="region of interest" description="Disordered" evidence="1">
    <location>
        <begin position="290"/>
        <end position="325"/>
    </location>
</feature>
<accession>A0A0B1T9K3</accession>
<dbReference type="Proteomes" id="UP000053660">
    <property type="component" value="Unassembled WGS sequence"/>
</dbReference>
<gene>
    <name evidence="2" type="ORF">OESDEN_05849</name>
</gene>
<reference evidence="2 3" key="1">
    <citation type="submission" date="2014-03" db="EMBL/GenBank/DDBJ databases">
        <title>Draft genome of the hookworm Oesophagostomum dentatum.</title>
        <authorList>
            <person name="Mitreva M."/>
        </authorList>
    </citation>
    <scope>NUCLEOTIDE SEQUENCE [LARGE SCALE GENOMIC DNA]</scope>
    <source>
        <strain evidence="2 3">OD-Hann</strain>
    </source>
</reference>
<feature type="region of interest" description="Disordered" evidence="1">
    <location>
        <begin position="161"/>
        <end position="185"/>
    </location>
</feature>
<protein>
    <submittedName>
        <fullName evidence="2">Uncharacterized protein</fullName>
    </submittedName>
</protein>
<feature type="compositionally biased region" description="Basic and acidic residues" evidence="1">
    <location>
        <begin position="162"/>
        <end position="179"/>
    </location>
</feature>
<proteinExistence type="predicted"/>
<dbReference type="AlphaFoldDB" id="A0A0B1T9K3"/>
<evidence type="ECO:0000313" key="3">
    <source>
        <dbReference type="Proteomes" id="UP000053660"/>
    </source>
</evidence>
<feature type="region of interest" description="Disordered" evidence="1">
    <location>
        <begin position="1"/>
        <end position="25"/>
    </location>
</feature>
<keyword evidence="3" id="KW-1185">Reference proteome</keyword>
<organism evidence="2 3">
    <name type="scientific">Oesophagostomum dentatum</name>
    <name type="common">Nodular worm</name>
    <dbReference type="NCBI Taxonomy" id="61180"/>
    <lineage>
        <taxon>Eukaryota</taxon>
        <taxon>Metazoa</taxon>
        <taxon>Ecdysozoa</taxon>
        <taxon>Nematoda</taxon>
        <taxon>Chromadorea</taxon>
        <taxon>Rhabditida</taxon>
        <taxon>Rhabditina</taxon>
        <taxon>Rhabditomorpha</taxon>
        <taxon>Strongyloidea</taxon>
        <taxon>Strongylidae</taxon>
        <taxon>Oesophagostomum</taxon>
    </lineage>
</organism>
<dbReference type="OrthoDB" id="5874522at2759"/>